<reference evidence="8 9" key="1">
    <citation type="submission" date="2016-01" db="EMBL/GenBank/DDBJ databases">
        <title>Whole genome sequence and analysis of Micromonospora rosaria DSM 803, which can produce antibacterial substance rosamicin.</title>
        <authorList>
            <person name="Yang H."/>
            <person name="He X."/>
            <person name="Zhu D."/>
        </authorList>
    </citation>
    <scope>NUCLEOTIDE SEQUENCE [LARGE SCALE GENOMIC DNA]</scope>
    <source>
        <strain evidence="8 9">DSM 803</strain>
    </source>
</reference>
<evidence type="ECO:0000256" key="6">
    <source>
        <dbReference type="SAM" id="MobiDB-lite"/>
    </source>
</evidence>
<comment type="caution">
    <text evidence="8">The sequence shown here is derived from an EMBL/GenBank/DDBJ whole genome shotgun (WGS) entry which is preliminary data.</text>
</comment>
<dbReference type="InterPro" id="IPR015421">
    <property type="entry name" value="PyrdxlP-dep_Trfase_major"/>
</dbReference>
<dbReference type="GO" id="GO:0003700">
    <property type="term" value="F:DNA-binding transcription factor activity"/>
    <property type="evidence" value="ECO:0007669"/>
    <property type="project" value="InterPro"/>
</dbReference>
<dbReference type="RefSeq" id="WP_067366472.1">
    <property type="nucleotide sequence ID" value="NZ_JBIUBN010000017.1"/>
</dbReference>
<dbReference type="GO" id="GO:0003677">
    <property type="term" value="F:DNA binding"/>
    <property type="evidence" value="ECO:0007669"/>
    <property type="project" value="UniProtKB-KW"/>
</dbReference>
<dbReference type="OrthoDB" id="4336542at2"/>
<dbReference type="CDD" id="cd00609">
    <property type="entry name" value="AAT_like"/>
    <property type="match status" value="1"/>
</dbReference>
<dbReference type="CDD" id="cd07377">
    <property type="entry name" value="WHTH_GntR"/>
    <property type="match status" value="1"/>
</dbReference>
<accession>A0A136PRA5</accession>
<comment type="similarity">
    <text evidence="1">In the C-terminal section; belongs to the class-I pyridoxal-phosphate-dependent aminotransferase family.</text>
</comment>
<dbReference type="GO" id="GO:0030170">
    <property type="term" value="F:pyridoxal phosphate binding"/>
    <property type="evidence" value="ECO:0007669"/>
    <property type="project" value="InterPro"/>
</dbReference>
<proteinExistence type="inferred from homology"/>
<keyword evidence="3" id="KW-0805">Transcription regulation</keyword>
<dbReference type="PANTHER" id="PTHR46577">
    <property type="entry name" value="HTH-TYPE TRANSCRIPTIONAL REGULATORY PROTEIN GABR"/>
    <property type="match status" value="1"/>
</dbReference>
<keyword evidence="9" id="KW-1185">Reference proteome</keyword>
<protein>
    <submittedName>
        <fullName evidence="8">GntR family transcriptional regulator</fullName>
    </submittedName>
</protein>
<dbReference type="Pfam" id="PF00392">
    <property type="entry name" value="GntR"/>
    <property type="match status" value="1"/>
</dbReference>
<dbReference type="InterPro" id="IPR004839">
    <property type="entry name" value="Aminotransferase_I/II_large"/>
</dbReference>
<dbReference type="AlphaFoldDB" id="A0A136PRA5"/>
<dbReference type="InterPro" id="IPR000524">
    <property type="entry name" value="Tscrpt_reg_HTH_GntR"/>
</dbReference>
<dbReference type="SUPFAM" id="SSF53383">
    <property type="entry name" value="PLP-dependent transferases"/>
    <property type="match status" value="1"/>
</dbReference>
<dbReference type="PANTHER" id="PTHR46577:SF1">
    <property type="entry name" value="HTH-TYPE TRANSCRIPTIONAL REGULATORY PROTEIN GABR"/>
    <property type="match status" value="1"/>
</dbReference>
<keyword evidence="5" id="KW-0804">Transcription</keyword>
<name>A0A136PRA5_9ACTN</name>
<evidence type="ECO:0000313" key="9">
    <source>
        <dbReference type="Proteomes" id="UP000070620"/>
    </source>
</evidence>
<sequence>MSARYQIGGATAAEISASVEAGIRSGTLPAETALPPVRTLAADLAVSPATVARAYQELRQRGLVATAGRHGTRVRARPPVATRRAALRPPPTPGTRDLSGGEPDPALLPPLGPHLAALAATIGPPTGYATVGVLPEVAGAARHRLAADGVPVDDLTLTGGALDGIERLLGAHLSPGDPVAVEDPGWANLLDLVASLGLRPIGVPVDDEGPAVAGVRAALTAGARALIVTSRAQNPTGAAVTADRAAALRTLLADRPDLLLVEDDHAAELARVPLHPLAGATRSWAFLRSASKPYGPDLRLAVLAGDETTVARVAGRARVGAGWVSTVLQRLALALWQDPGTAALVDRAGRTYQRRRTALLAALAERGVAAHGRTGINVWLPVPDETSAVTALRDAGWALAPGAQFRIAAPPGLRLTVSALTDADIVPLADAVARALHPPPPTTFTA</sequence>
<dbReference type="Proteomes" id="UP000070620">
    <property type="component" value="Unassembled WGS sequence"/>
</dbReference>
<evidence type="ECO:0000256" key="4">
    <source>
        <dbReference type="ARBA" id="ARBA00023125"/>
    </source>
</evidence>
<keyword evidence="4" id="KW-0238">DNA-binding</keyword>
<feature type="region of interest" description="Disordered" evidence="6">
    <location>
        <begin position="67"/>
        <end position="104"/>
    </location>
</feature>
<dbReference type="Gene3D" id="3.40.640.10">
    <property type="entry name" value="Type I PLP-dependent aspartate aminotransferase-like (Major domain)"/>
    <property type="match status" value="1"/>
</dbReference>
<dbReference type="InterPro" id="IPR036390">
    <property type="entry name" value="WH_DNA-bd_sf"/>
</dbReference>
<gene>
    <name evidence="8" type="ORF">AWW66_15980</name>
</gene>
<evidence type="ECO:0000256" key="5">
    <source>
        <dbReference type="ARBA" id="ARBA00023163"/>
    </source>
</evidence>
<feature type="domain" description="HTH gntR-type" evidence="7">
    <location>
        <begin position="9"/>
        <end position="77"/>
    </location>
</feature>
<dbReference type="InterPro" id="IPR051446">
    <property type="entry name" value="HTH_trans_reg/aminotransferase"/>
</dbReference>
<evidence type="ECO:0000256" key="2">
    <source>
        <dbReference type="ARBA" id="ARBA00022898"/>
    </source>
</evidence>
<evidence type="ECO:0000256" key="1">
    <source>
        <dbReference type="ARBA" id="ARBA00005384"/>
    </source>
</evidence>
<organism evidence="8 9">
    <name type="scientific">Micromonospora rosaria</name>
    <dbReference type="NCBI Taxonomy" id="47874"/>
    <lineage>
        <taxon>Bacteria</taxon>
        <taxon>Bacillati</taxon>
        <taxon>Actinomycetota</taxon>
        <taxon>Actinomycetes</taxon>
        <taxon>Micromonosporales</taxon>
        <taxon>Micromonosporaceae</taxon>
        <taxon>Micromonospora</taxon>
    </lineage>
</organism>
<dbReference type="InterPro" id="IPR015424">
    <property type="entry name" value="PyrdxlP-dep_Trfase"/>
</dbReference>
<dbReference type="SUPFAM" id="SSF46785">
    <property type="entry name" value="Winged helix' DNA-binding domain"/>
    <property type="match status" value="1"/>
</dbReference>
<dbReference type="PROSITE" id="PS50949">
    <property type="entry name" value="HTH_GNTR"/>
    <property type="match status" value="1"/>
</dbReference>
<dbReference type="Gene3D" id="1.10.10.10">
    <property type="entry name" value="Winged helix-like DNA-binding domain superfamily/Winged helix DNA-binding domain"/>
    <property type="match status" value="1"/>
</dbReference>
<evidence type="ECO:0000259" key="7">
    <source>
        <dbReference type="PROSITE" id="PS50949"/>
    </source>
</evidence>
<dbReference type="SMART" id="SM00345">
    <property type="entry name" value="HTH_GNTR"/>
    <property type="match status" value="1"/>
</dbReference>
<evidence type="ECO:0000313" key="8">
    <source>
        <dbReference type="EMBL" id="KXK60989.1"/>
    </source>
</evidence>
<dbReference type="Pfam" id="PF00155">
    <property type="entry name" value="Aminotran_1_2"/>
    <property type="match status" value="1"/>
</dbReference>
<dbReference type="InterPro" id="IPR036388">
    <property type="entry name" value="WH-like_DNA-bd_sf"/>
</dbReference>
<keyword evidence="2" id="KW-0663">Pyridoxal phosphate</keyword>
<dbReference type="EMBL" id="LRQV01000053">
    <property type="protein sequence ID" value="KXK60989.1"/>
    <property type="molecule type" value="Genomic_DNA"/>
</dbReference>
<evidence type="ECO:0000256" key="3">
    <source>
        <dbReference type="ARBA" id="ARBA00023015"/>
    </source>
</evidence>